<dbReference type="Proteomes" id="UP000239576">
    <property type="component" value="Unassembled WGS sequence"/>
</dbReference>
<dbReference type="InterPro" id="IPR052386">
    <property type="entry name" value="GPSM"/>
</dbReference>
<keyword evidence="2" id="KW-0963">Cytoplasm</keyword>
<keyword evidence="3" id="KW-0677">Repeat</keyword>
<accession>A0A2T1DU52</accession>
<gene>
    <name evidence="5" type="ORF">C7B82_28650</name>
</gene>
<reference evidence="6" key="1">
    <citation type="submission" date="2018-02" db="EMBL/GenBank/DDBJ databases">
        <authorList>
            <person name="Moore K."/>
            <person name="Momper L."/>
        </authorList>
    </citation>
    <scope>NUCLEOTIDE SEQUENCE [LARGE SCALE GENOMIC DNA]</scope>
    <source>
        <strain evidence="6">ULC18</strain>
    </source>
</reference>
<dbReference type="SUPFAM" id="SSF50494">
    <property type="entry name" value="Trypsin-like serine proteases"/>
    <property type="match status" value="1"/>
</dbReference>
<dbReference type="Pfam" id="PF13365">
    <property type="entry name" value="Trypsin_2"/>
    <property type="match status" value="1"/>
</dbReference>
<comment type="caution">
    <text evidence="5">The sequence shown here is derived from an EMBL/GenBank/DDBJ whole genome shotgun (WGS) entry which is preliminary data.</text>
</comment>
<protein>
    <submittedName>
        <fullName evidence="5">Uncharacterized protein</fullName>
    </submittedName>
</protein>
<dbReference type="SMART" id="SM00028">
    <property type="entry name" value="TPR"/>
    <property type="match status" value="7"/>
</dbReference>
<dbReference type="InterPro" id="IPR027417">
    <property type="entry name" value="P-loop_NTPase"/>
</dbReference>
<sequence length="982" mass="110125">MSHLEALLQQCTVKLTLPGRIGWGTGFFVAPGWILTCAHVVQEAKGEPLQVRWQKRELEAVVERSLPDLYDLALLRVTLPADANPPCVYLDQDIRSRDPLYLFGYPDQDFPNGCPVTFSCEGLTGDEPALIKFVLGQVRPGMSGSPLLNQRTGQVCGIVKFTRDRSFDLGGGAVPAAVILAQFPKLMEQQRAFHQSDQRWLQWLEGAIAANATTLPSTRATLSLSTYDPTTWVGRDTLIAALSRKLQEHYRILAIIGITGIGKTALAKRLVFDCLSPFSSSPTSPTRHFARLNFDDRALPHDFITAATTLLPKLGHATTPDDQKDPQRLLARLLQILRTTPYLVQIDSLEMLLEGDDEQGWTTFKDELWLSFFQQLLAGDECQSQFILTSQALPEALEIAADRYPRYWHRQELGGLSETEQLEIFQKNGLEPDASAIDYLKRLGQLYDGHPLVLQVIAKDILDRPFHGNVAHYWQRYQAEFDALERDRPSRRHAPRALQLRVMQRVEQSLQRLPVDARNLLCRSAVYRRPVPEAFWLAILADLPEDRQWNALEVLKSHNLAEEELAIGTDPAVTLLLQHNLIRRVAGDRLQADPTAWNDAHRIAAHLWQTAYEPAPDAPNLETLRGSLEAFHHFCELDDWTAASDILIAQNVGAQLETWAYYREMLPLYERLLGKLDVTIDVACEISIGNAFFRLSSYPQAVDHYQRSLAIAHHIDDFQGQGKILNNLGLVYQNLSDYAKSIEYIQQALTIVRKLSYRQGEGIALGNLGLAHCCLGDYLQAIEYHQQNLSIARDIGDRESEGNALGNLGLAYYFLGNYPQAIDNFQQKLSIACEIGDRRGEGIALGSLGSAHHALGNYPQAIEYHQQNLSIAREIGDRRSEGIVLVNWGGTLLKLERYTEAQPHLQTSLEIFKALGDRTNEAEALLRLAELHHKTGQLDLAREYCDAALAIATELGIPLVKECEELRALLAADVTVKEQHEG</sequence>
<evidence type="ECO:0000313" key="5">
    <source>
        <dbReference type="EMBL" id="PSB24033.1"/>
    </source>
</evidence>
<dbReference type="RefSeq" id="WP_106260511.1">
    <property type="nucleotide sequence ID" value="NZ_CAWNSW010000054.1"/>
</dbReference>
<dbReference type="Pfam" id="PF13176">
    <property type="entry name" value="TPR_7"/>
    <property type="match status" value="1"/>
</dbReference>
<dbReference type="SUPFAM" id="SSF48452">
    <property type="entry name" value="TPR-like"/>
    <property type="match status" value="2"/>
</dbReference>
<dbReference type="GO" id="GO:0005938">
    <property type="term" value="C:cell cortex"/>
    <property type="evidence" value="ECO:0007669"/>
    <property type="project" value="TreeGrafter"/>
</dbReference>
<dbReference type="PANTHER" id="PTHR45954:SF1">
    <property type="entry name" value="LD33695P"/>
    <property type="match status" value="1"/>
</dbReference>
<dbReference type="Gene3D" id="1.25.40.10">
    <property type="entry name" value="Tetratricopeptide repeat domain"/>
    <property type="match status" value="2"/>
</dbReference>
<dbReference type="Pfam" id="PF13424">
    <property type="entry name" value="TPR_12"/>
    <property type="match status" value="3"/>
</dbReference>
<evidence type="ECO:0000313" key="6">
    <source>
        <dbReference type="Proteomes" id="UP000239576"/>
    </source>
</evidence>
<evidence type="ECO:0000256" key="1">
    <source>
        <dbReference type="ARBA" id="ARBA00004496"/>
    </source>
</evidence>
<dbReference type="PANTHER" id="PTHR45954">
    <property type="entry name" value="LD33695P"/>
    <property type="match status" value="1"/>
</dbReference>
<dbReference type="EMBL" id="PVWK01000155">
    <property type="protein sequence ID" value="PSB24033.1"/>
    <property type="molecule type" value="Genomic_DNA"/>
</dbReference>
<dbReference type="InterPro" id="IPR009003">
    <property type="entry name" value="Peptidase_S1_PA"/>
</dbReference>
<keyword evidence="4" id="KW-0802">TPR repeat</keyword>
<feature type="repeat" description="TPR" evidence="4">
    <location>
        <begin position="802"/>
        <end position="835"/>
    </location>
</feature>
<dbReference type="OrthoDB" id="525952at2"/>
<feature type="repeat" description="TPR" evidence="4">
    <location>
        <begin position="722"/>
        <end position="755"/>
    </location>
</feature>
<keyword evidence="6" id="KW-1185">Reference proteome</keyword>
<reference evidence="5 6" key="2">
    <citation type="submission" date="2018-03" db="EMBL/GenBank/DDBJ databases">
        <title>The ancient ancestry and fast evolution of plastids.</title>
        <authorList>
            <person name="Moore K.R."/>
            <person name="Magnabosco C."/>
            <person name="Momper L."/>
            <person name="Gold D.A."/>
            <person name="Bosak T."/>
            <person name="Fournier G.P."/>
        </authorList>
    </citation>
    <scope>NUCLEOTIDE SEQUENCE [LARGE SCALE GENOMIC DNA]</scope>
    <source>
        <strain evidence="5 6">ULC18</strain>
    </source>
</reference>
<dbReference type="AlphaFoldDB" id="A0A2T1DU52"/>
<dbReference type="GO" id="GO:0001965">
    <property type="term" value="F:G-protein alpha-subunit binding"/>
    <property type="evidence" value="ECO:0007669"/>
    <property type="project" value="TreeGrafter"/>
</dbReference>
<dbReference type="PROSITE" id="PS50005">
    <property type="entry name" value="TPR"/>
    <property type="match status" value="2"/>
</dbReference>
<dbReference type="GO" id="GO:0005092">
    <property type="term" value="F:GDP-dissociation inhibitor activity"/>
    <property type="evidence" value="ECO:0007669"/>
    <property type="project" value="TreeGrafter"/>
</dbReference>
<dbReference type="Gene3D" id="3.40.50.300">
    <property type="entry name" value="P-loop containing nucleotide triphosphate hydrolases"/>
    <property type="match status" value="1"/>
</dbReference>
<dbReference type="Gene3D" id="2.40.10.120">
    <property type="match status" value="1"/>
</dbReference>
<dbReference type="InterPro" id="IPR011990">
    <property type="entry name" value="TPR-like_helical_dom_sf"/>
</dbReference>
<organism evidence="5 6">
    <name type="scientific">Stenomitos frigidus ULC18</name>
    <dbReference type="NCBI Taxonomy" id="2107698"/>
    <lineage>
        <taxon>Bacteria</taxon>
        <taxon>Bacillati</taxon>
        <taxon>Cyanobacteriota</taxon>
        <taxon>Cyanophyceae</taxon>
        <taxon>Leptolyngbyales</taxon>
        <taxon>Leptolyngbyaceae</taxon>
        <taxon>Stenomitos</taxon>
    </lineage>
</organism>
<evidence type="ECO:0000256" key="4">
    <source>
        <dbReference type="PROSITE-ProRule" id="PRU00339"/>
    </source>
</evidence>
<evidence type="ECO:0000256" key="3">
    <source>
        <dbReference type="ARBA" id="ARBA00022737"/>
    </source>
</evidence>
<name>A0A2T1DU52_9CYAN</name>
<dbReference type="SUPFAM" id="SSF52540">
    <property type="entry name" value="P-loop containing nucleoside triphosphate hydrolases"/>
    <property type="match status" value="1"/>
</dbReference>
<comment type="subcellular location">
    <subcellularLocation>
        <location evidence="1">Cytoplasm</location>
    </subcellularLocation>
</comment>
<proteinExistence type="predicted"/>
<dbReference type="InterPro" id="IPR019734">
    <property type="entry name" value="TPR_rpt"/>
</dbReference>
<evidence type="ECO:0000256" key="2">
    <source>
        <dbReference type="ARBA" id="ARBA00022490"/>
    </source>
</evidence>